<keyword evidence="1" id="KW-0805">Transcription regulation</keyword>
<dbReference type="InterPro" id="IPR010982">
    <property type="entry name" value="Lambda_DNA-bd_dom_sf"/>
</dbReference>
<dbReference type="SMART" id="SM00354">
    <property type="entry name" value="HTH_LACI"/>
    <property type="match status" value="1"/>
</dbReference>
<dbReference type="OrthoDB" id="7170131at2"/>
<evidence type="ECO:0000256" key="3">
    <source>
        <dbReference type="ARBA" id="ARBA00023163"/>
    </source>
</evidence>
<dbReference type="PROSITE" id="PS50932">
    <property type="entry name" value="HTH_LACI_2"/>
    <property type="match status" value="1"/>
</dbReference>
<accession>A0A504UZ26</accession>
<dbReference type="Pfam" id="PF13377">
    <property type="entry name" value="Peripla_BP_3"/>
    <property type="match status" value="1"/>
</dbReference>
<evidence type="ECO:0000259" key="4">
    <source>
        <dbReference type="PROSITE" id="PS50932"/>
    </source>
</evidence>
<gene>
    <name evidence="5" type="ORF">FJQ55_05160</name>
</gene>
<dbReference type="PANTHER" id="PTHR30146:SF2">
    <property type="entry name" value="HTH-TYPE TRANSCRIPTIONAL REGULATOR GNTR"/>
    <property type="match status" value="1"/>
</dbReference>
<dbReference type="CDD" id="cd01575">
    <property type="entry name" value="PBP1_GntR"/>
    <property type="match status" value="1"/>
</dbReference>
<evidence type="ECO:0000256" key="1">
    <source>
        <dbReference type="ARBA" id="ARBA00023015"/>
    </source>
</evidence>
<name>A0A504UZ26_9HYPH</name>
<feature type="domain" description="HTH lacI-type" evidence="4">
    <location>
        <begin position="15"/>
        <end position="69"/>
    </location>
</feature>
<comment type="caution">
    <text evidence="5">The sequence shown here is derived from an EMBL/GenBank/DDBJ whole genome shotgun (WGS) entry which is preliminary data.</text>
</comment>
<dbReference type="Gene3D" id="3.40.50.2300">
    <property type="match status" value="2"/>
</dbReference>
<dbReference type="GO" id="GO:0003700">
    <property type="term" value="F:DNA-binding transcription factor activity"/>
    <property type="evidence" value="ECO:0007669"/>
    <property type="project" value="TreeGrafter"/>
</dbReference>
<keyword evidence="2" id="KW-0238">DNA-binding</keyword>
<dbReference type="SUPFAM" id="SSF47413">
    <property type="entry name" value="lambda repressor-like DNA-binding domains"/>
    <property type="match status" value="1"/>
</dbReference>
<dbReference type="Pfam" id="PF00356">
    <property type="entry name" value="LacI"/>
    <property type="match status" value="1"/>
</dbReference>
<dbReference type="PANTHER" id="PTHR30146">
    <property type="entry name" value="LACI-RELATED TRANSCRIPTIONAL REPRESSOR"/>
    <property type="match status" value="1"/>
</dbReference>
<dbReference type="Proteomes" id="UP000316429">
    <property type="component" value="Unassembled WGS sequence"/>
</dbReference>
<dbReference type="InterPro" id="IPR028082">
    <property type="entry name" value="Peripla_BP_I"/>
</dbReference>
<dbReference type="RefSeq" id="WP_140829093.1">
    <property type="nucleotide sequence ID" value="NZ_VFYP01000001.1"/>
</dbReference>
<sequence length="355" mass="38676">MIPGTRRRRHRQEKVTLSDVALAAGVSAITVSRALRDPEKVSPALRETILRVVEQMGYVPDMAARALASKDSGLIGVLTPGLTSYAFIAVMRGIEDRVRATDLRIQYANPGNDGEDDARKLRFFFSQNPAGIIYVGRHHDPALDDLLKRAPCPVVEIMDVSRTPAEMAVGIDHRMAAEAATRHLLNEGYRRIGLLGGGWDSRSLRRLEGYKAVMEAEGLFDQALVLSIDSYTSVGLGAHLLDRLLSACPEADAAFCHSDDLALGALFECQRKGLRIPQDFGICGFNDFDYAGVAYPSLTSVRLPRYEIGYRAADMLIRATGGGRQPPTLVDLGFQLIPRQSTARIAAQQPSGSLA</sequence>
<dbReference type="Gene3D" id="1.10.260.40">
    <property type="entry name" value="lambda repressor-like DNA-binding domains"/>
    <property type="match status" value="1"/>
</dbReference>
<organism evidence="5 6">
    <name type="scientific">Rhizobium glycinendophyticum</name>
    <dbReference type="NCBI Taxonomy" id="2589807"/>
    <lineage>
        <taxon>Bacteria</taxon>
        <taxon>Pseudomonadati</taxon>
        <taxon>Pseudomonadota</taxon>
        <taxon>Alphaproteobacteria</taxon>
        <taxon>Hyphomicrobiales</taxon>
        <taxon>Rhizobiaceae</taxon>
        <taxon>Rhizobium/Agrobacterium group</taxon>
        <taxon>Rhizobium</taxon>
    </lineage>
</organism>
<dbReference type="PROSITE" id="PS00356">
    <property type="entry name" value="HTH_LACI_1"/>
    <property type="match status" value="1"/>
</dbReference>
<dbReference type="SUPFAM" id="SSF53822">
    <property type="entry name" value="Periplasmic binding protein-like I"/>
    <property type="match status" value="1"/>
</dbReference>
<dbReference type="EMBL" id="VFYP01000001">
    <property type="protein sequence ID" value="TPP12041.1"/>
    <property type="molecule type" value="Genomic_DNA"/>
</dbReference>
<evidence type="ECO:0000256" key="2">
    <source>
        <dbReference type="ARBA" id="ARBA00023125"/>
    </source>
</evidence>
<protein>
    <submittedName>
        <fullName evidence="5">LacI family transcriptional regulator</fullName>
    </submittedName>
</protein>
<dbReference type="InterPro" id="IPR046335">
    <property type="entry name" value="LacI/GalR-like_sensor"/>
</dbReference>
<dbReference type="CDD" id="cd01392">
    <property type="entry name" value="HTH_LacI"/>
    <property type="match status" value="1"/>
</dbReference>
<reference evidence="5 6" key="1">
    <citation type="submission" date="2019-06" db="EMBL/GenBank/DDBJ databases">
        <title>Rhizobium sp. CL12 isolated from roots of soybean.</title>
        <authorList>
            <person name="Wang C."/>
        </authorList>
    </citation>
    <scope>NUCLEOTIDE SEQUENCE [LARGE SCALE GENOMIC DNA]</scope>
    <source>
        <strain evidence="5 6">CL12</strain>
    </source>
</reference>
<proteinExistence type="predicted"/>
<keyword evidence="6" id="KW-1185">Reference proteome</keyword>
<dbReference type="InterPro" id="IPR000843">
    <property type="entry name" value="HTH_LacI"/>
</dbReference>
<evidence type="ECO:0000313" key="6">
    <source>
        <dbReference type="Proteomes" id="UP000316429"/>
    </source>
</evidence>
<evidence type="ECO:0000313" key="5">
    <source>
        <dbReference type="EMBL" id="TPP12041.1"/>
    </source>
</evidence>
<keyword evidence="3" id="KW-0804">Transcription</keyword>
<dbReference type="GO" id="GO:0000976">
    <property type="term" value="F:transcription cis-regulatory region binding"/>
    <property type="evidence" value="ECO:0007669"/>
    <property type="project" value="TreeGrafter"/>
</dbReference>
<dbReference type="AlphaFoldDB" id="A0A504UZ26"/>